<dbReference type="EMBL" id="GL378344">
    <property type="protein sequence ID" value="EFJ47502.1"/>
    <property type="molecule type" value="Genomic_DNA"/>
</dbReference>
<feature type="compositionally biased region" description="Low complexity" evidence="1">
    <location>
        <begin position="17"/>
        <end position="35"/>
    </location>
</feature>
<keyword evidence="3" id="KW-1185">Reference proteome</keyword>
<dbReference type="GeneID" id="9617100"/>
<evidence type="ECO:0000313" key="3">
    <source>
        <dbReference type="Proteomes" id="UP000001058"/>
    </source>
</evidence>
<dbReference type="Proteomes" id="UP000001058">
    <property type="component" value="Unassembled WGS sequence"/>
</dbReference>
<organism evidence="3">
    <name type="scientific">Volvox carteri f. nagariensis</name>
    <dbReference type="NCBI Taxonomy" id="3068"/>
    <lineage>
        <taxon>Eukaryota</taxon>
        <taxon>Viridiplantae</taxon>
        <taxon>Chlorophyta</taxon>
        <taxon>core chlorophytes</taxon>
        <taxon>Chlorophyceae</taxon>
        <taxon>CS clade</taxon>
        <taxon>Chlamydomonadales</taxon>
        <taxon>Volvocaceae</taxon>
        <taxon>Volvox</taxon>
    </lineage>
</organism>
<dbReference type="OrthoDB" id="10624281at2759"/>
<dbReference type="RefSeq" id="XP_002951326.1">
    <property type="nucleotide sequence ID" value="XM_002951280.1"/>
</dbReference>
<accession>D8TY80</accession>
<evidence type="ECO:0000256" key="1">
    <source>
        <dbReference type="SAM" id="MobiDB-lite"/>
    </source>
</evidence>
<dbReference type="KEGG" id="vcn:VOLCADRAFT_117841"/>
<sequence length="143" mass="14056">MSSRHGGGAARPPKAPPTATAAAVAGGSSAAGPSGRNTGAASVAISEVQQALSRAGLVAVLDLCVALYKFVNVELHSQGWYAVRVRVVPGPDAVCKAHVVLQSHQEQQQQLAAAAAAAAAGAGSVSTAPAGLVRVAAGRLEAM</sequence>
<evidence type="ECO:0000313" key="2">
    <source>
        <dbReference type="EMBL" id="EFJ47502.1"/>
    </source>
</evidence>
<feature type="region of interest" description="Disordered" evidence="1">
    <location>
        <begin position="1"/>
        <end position="39"/>
    </location>
</feature>
<gene>
    <name evidence="2" type="ORF">VOLCADRAFT_117841</name>
</gene>
<protein>
    <submittedName>
        <fullName evidence="2">Uncharacterized protein</fullName>
    </submittedName>
</protein>
<proteinExistence type="predicted"/>
<dbReference type="AlphaFoldDB" id="D8TY80"/>
<feature type="non-terminal residue" evidence="2">
    <location>
        <position position="143"/>
    </location>
</feature>
<reference evidence="2 3" key="1">
    <citation type="journal article" date="2010" name="Science">
        <title>Genomic analysis of organismal complexity in the multicellular green alga Volvox carteri.</title>
        <authorList>
            <person name="Prochnik S.E."/>
            <person name="Umen J."/>
            <person name="Nedelcu A.M."/>
            <person name="Hallmann A."/>
            <person name="Miller S.M."/>
            <person name="Nishii I."/>
            <person name="Ferris P."/>
            <person name="Kuo A."/>
            <person name="Mitros T."/>
            <person name="Fritz-Laylin L.K."/>
            <person name="Hellsten U."/>
            <person name="Chapman J."/>
            <person name="Simakov O."/>
            <person name="Rensing S.A."/>
            <person name="Terry A."/>
            <person name="Pangilinan J."/>
            <person name="Kapitonov V."/>
            <person name="Jurka J."/>
            <person name="Salamov A."/>
            <person name="Shapiro H."/>
            <person name="Schmutz J."/>
            <person name="Grimwood J."/>
            <person name="Lindquist E."/>
            <person name="Lucas S."/>
            <person name="Grigoriev I.V."/>
            <person name="Schmitt R."/>
            <person name="Kirk D."/>
            <person name="Rokhsar D.S."/>
        </authorList>
    </citation>
    <scope>NUCLEOTIDE SEQUENCE [LARGE SCALE GENOMIC DNA]</scope>
    <source>
        <strain evidence="3">f. Nagariensis / Eve</strain>
    </source>
</reference>
<dbReference type="InParanoid" id="D8TY80"/>
<name>D8TY80_VOLCA</name>